<evidence type="ECO:0000256" key="1">
    <source>
        <dbReference type="SAM" id="Phobius"/>
    </source>
</evidence>
<dbReference type="Pfam" id="PF12277">
    <property type="entry name" value="DUF3618"/>
    <property type="match status" value="1"/>
</dbReference>
<dbReference type="InterPro" id="IPR022062">
    <property type="entry name" value="DUF3618"/>
</dbReference>
<protein>
    <submittedName>
        <fullName evidence="2">DUF3618 domain-containing protein</fullName>
    </submittedName>
</protein>
<keyword evidence="1" id="KW-1133">Transmembrane helix</keyword>
<evidence type="ECO:0000313" key="3">
    <source>
        <dbReference type="Proteomes" id="UP001595956"/>
    </source>
</evidence>
<feature type="transmembrane region" description="Helical" evidence="1">
    <location>
        <begin position="62"/>
        <end position="79"/>
    </location>
</feature>
<proteinExistence type="predicted"/>
<keyword evidence="1" id="KW-0472">Membrane</keyword>
<keyword evidence="1" id="KW-0812">Transmembrane</keyword>
<comment type="caution">
    <text evidence="2">The sequence shown here is derived from an EMBL/GenBank/DDBJ whole genome shotgun (WGS) entry which is preliminary data.</text>
</comment>
<dbReference type="EMBL" id="JBHSMD010000006">
    <property type="protein sequence ID" value="MFC5494773.1"/>
    <property type="molecule type" value="Genomic_DNA"/>
</dbReference>
<dbReference type="Proteomes" id="UP001595956">
    <property type="component" value="Unassembled WGS sequence"/>
</dbReference>
<gene>
    <name evidence="2" type="ORF">ACFPKY_16795</name>
</gene>
<sequence length="84" mass="9435">MGKDDQLSALEQEIEETRERLATTIDQLLYRSHPKTIVSREVADIKAHFVDRSTGQPRTDNILKAAGVAVGVITFFVVVRKVVR</sequence>
<evidence type="ECO:0000313" key="2">
    <source>
        <dbReference type="EMBL" id="MFC5494773.1"/>
    </source>
</evidence>
<organism evidence="2 3">
    <name type="scientific">Nocardioides caricicola</name>
    <dbReference type="NCBI Taxonomy" id="634770"/>
    <lineage>
        <taxon>Bacteria</taxon>
        <taxon>Bacillati</taxon>
        <taxon>Actinomycetota</taxon>
        <taxon>Actinomycetes</taxon>
        <taxon>Propionibacteriales</taxon>
        <taxon>Nocardioidaceae</taxon>
        <taxon>Nocardioides</taxon>
    </lineage>
</organism>
<keyword evidence="3" id="KW-1185">Reference proteome</keyword>
<name>A0ABW0N4V9_9ACTN</name>
<reference evidence="3" key="1">
    <citation type="journal article" date="2019" name="Int. J. Syst. Evol. Microbiol.">
        <title>The Global Catalogue of Microorganisms (GCM) 10K type strain sequencing project: providing services to taxonomists for standard genome sequencing and annotation.</title>
        <authorList>
            <consortium name="The Broad Institute Genomics Platform"/>
            <consortium name="The Broad Institute Genome Sequencing Center for Infectious Disease"/>
            <person name="Wu L."/>
            <person name="Ma J."/>
        </authorList>
    </citation>
    <scope>NUCLEOTIDE SEQUENCE [LARGE SCALE GENOMIC DNA]</scope>
    <source>
        <strain evidence="3">KACC 13778</strain>
    </source>
</reference>
<accession>A0ABW0N4V9</accession>
<dbReference type="RefSeq" id="WP_345176138.1">
    <property type="nucleotide sequence ID" value="NZ_BAABFQ010000005.1"/>
</dbReference>